<dbReference type="eggNOG" id="KOG3627">
    <property type="taxonomic scope" value="Eukaryota"/>
</dbReference>
<reference evidence="4" key="2">
    <citation type="submission" date="2025-08" db="UniProtKB">
        <authorList>
            <consortium name="Ensembl"/>
        </authorList>
    </citation>
    <scope>IDENTIFICATION</scope>
</reference>
<dbReference type="GO" id="GO:0006508">
    <property type="term" value="P:proteolysis"/>
    <property type="evidence" value="ECO:0007669"/>
    <property type="project" value="InterPro"/>
</dbReference>
<dbReference type="Ensembl" id="ENSPFOT00000011894.2">
    <property type="protein sequence ID" value="ENSPFOP00000011877.2"/>
    <property type="gene ID" value="ENSPFOG00000011858.2"/>
</dbReference>
<dbReference type="SMART" id="SM00020">
    <property type="entry name" value="Tryp_SPc"/>
    <property type="match status" value="1"/>
</dbReference>
<dbReference type="PANTHER" id="PTHR24271">
    <property type="entry name" value="KALLIKREIN-RELATED"/>
    <property type="match status" value="1"/>
</dbReference>
<dbReference type="InterPro" id="IPR009003">
    <property type="entry name" value="Peptidase_S1_PA"/>
</dbReference>
<dbReference type="SUPFAM" id="SSF50494">
    <property type="entry name" value="Trypsin-like serine proteases"/>
    <property type="match status" value="1"/>
</dbReference>
<reference evidence="4" key="3">
    <citation type="submission" date="2025-09" db="UniProtKB">
        <authorList>
            <consortium name="Ensembl"/>
        </authorList>
    </citation>
    <scope>IDENTIFICATION</scope>
</reference>
<dbReference type="InterPro" id="IPR001254">
    <property type="entry name" value="Trypsin_dom"/>
</dbReference>
<evidence type="ECO:0000313" key="4">
    <source>
        <dbReference type="Ensembl" id="ENSPFOP00000011877.2"/>
    </source>
</evidence>
<dbReference type="PANTHER" id="PTHR24271:SF47">
    <property type="entry name" value="KALLIKREIN-1"/>
    <property type="match status" value="1"/>
</dbReference>
<dbReference type="AlphaFoldDB" id="A0A087Y1H4"/>
<dbReference type="Pfam" id="PF00089">
    <property type="entry name" value="Trypsin"/>
    <property type="match status" value="1"/>
</dbReference>
<name>A0A087Y1H4_POEFO</name>
<dbReference type="GO" id="GO:0030141">
    <property type="term" value="C:secretory granule"/>
    <property type="evidence" value="ECO:0007669"/>
    <property type="project" value="TreeGrafter"/>
</dbReference>
<sequence>MALLKVLMLLGLGVSVNSAVSLQKRIIGGNDCDKKEHRYHVRLEIGKGTHRRLCGGSLIHPQWILTTDTCWKSNLFCRINAATIKIHPLTAKERVPRIQKKPAIYAPEGWRHDIMLLKLRKPVTGVPPVPLPDCTKRPKVGDTVQLAGEGRTTGPNNRSLPDAAIAPRLQCVNMNVVEVSNFLPGYGHTFSAGGPNKDVCNGDVGSAVVFNNMIYGVISPGVSENPCRNPVSITDVCEYIGWIRTTI</sequence>
<proteinExistence type="predicted"/>
<accession>A0A087Y1H4</accession>
<dbReference type="OMA" id="YHVRLEI"/>
<dbReference type="InterPro" id="IPR001314">
    <property type="entry name" value="Peptidase_S1A"/>
</dbReference>
<dbReference type="GeneTree" id="ENSGT00390000009571"/>
<dbReference type="STRING" id="48698.ENSPFOP00000011877"/>
<keyword evidence="1" id="KW-1015">Disulfide bond</keyword>
<dbReference type="GO" id="GO:0004252">
    <property type="term" value="F:serine-type endopeptidase activity"/>
    <property type="evidence" value="ECO:0007669"/>
    <property type="project" value="InterPro"/>
</dbReference>
<dbReference type="Gene3D" id="2.40.10.10">
    <property type="entry name" value="Trypsin-like serine proteases"/>
    <property type="match status" value="1"/>
</dbReference>
<reference evidence="5" key="1">
    <citation type="submission" date="2013-10" db="EMBL/GenBank/DDBJ databases">
        <authorList>
            <person name="Schartl M."/>
            <person name="Warren W."/>
        </authorList>
    </citation>
    <scope>NUCLEOTIDE SEQUENCE [LARGE SCALE GENOMIC DNA]</scope>
    <source>
        <strain evidence="5">female</strain>
    </source>
</reference>
<protein>
    <recommendedName>
        <fullName evidence="3">Peptidase S1 domain-containing protein</fullName>
    </recommendedName>
</protein>
<keyword evidence="5" id="KW-1185">Reference proteome</keyword>
<dbReference type="EMBL" id="AYCK01013200">
    <property type="status" value="NOT_ANNOTATED_CDS"/>
    <property type="molecule type" value="Genomic_DNA"/>
</dbReference>
<evidence type="ECO:0000256" key="2">
    <source>
        <dbReference type="SAM" id="SignalP"/>
    </source>
</evidence>
<dbReference type="Proteomes" id="UP000028760">
    <property type="component" value="Unassembled WGS sequence"/>
</dbReference>
<evidence type="ECO:0000259" key="3">
    <source>
        <dbReference type="PROSITE" id="PS50240"/>
    </source>
</evidence>
<dbReference type="PRINTS" id="PR00722">
    <property type="entry name" value="CHYMOTRYPSIN"/>
</dbReference>
<feature type="chain" id="PRO_5001833829" description="Peptidase S1 domain-containing protein" evidence="2">
    <location>
        <begin position="19"/>
        <end position="247"/>
    </location>
</feature>
<dbReference type="PROSITE" id="PS50240">
    <property type="entry name" value="TRYPSIN_DOM"/>
    <property type="match status" value="1"/>
</dbReference>
<feature type="domain" description="Peptidase S1" evidence="3">
    <location>
        <begin position="26"/>
        <end position="247"/>
    </location>
</feature>
<organism evidence="4 5">
    <name type="scientific">Poecilia formosa</name>
    <name type="common">Amazon molly</name>
    <name type="synonym">Limia formosa</name>
    <dbReference type="NCBI Taxonomy" id="48698"/>
    <lineage>
        <taxon>Eukaryota</taxon>
        <taxon>Metazoa</taxon>
        <taxon>Chordata</taxon>
        <taxon>Craniata</taxon>
        <taxon>Vertebrata</taxon>
        <taxon>Euteleostomi</taxon>
        <taxon>Actinopterygii</taxon>
        <taxon>Neopterygii</taxon>
        <taxon>Teleostei</taxon>
        <taxon>Neoteleostei</taxon>
        <taxon>Acanthomorphata</taxon>
        <taxon>Ovalentaria</taxon>
        <taxon>Atherinomorphae</taxon>
        <taxon>Cyprinodontiformes</taxon>
        <taxon>Poeciliidae</taxon>
        <taxon>Poeciliinae</taxon>
        <taxon>Poecilia</taxon>
    </lineage>
</organism>
<evidence type="ECO:0000313" key="5">
    <source>
        <dbReference type="Proteomes" id="UP000028760"/>
    </source>
</evidence>
<keyword evidence="2" id="KW-0732">Signal</keyword>
<dbReference type="InterPro" id="IPR043504">
    <property type="entry name" value="Peptidase_S1_PA_chymotrypsin"/>
</dbReference>
<feature type="signal peptide" evidence="2">
    <location>
        <begin position="1"/>
        <end position="18"/>
    </location>
</feature>
<evidence type="ECO:0000256" key="1">
    <source>
        <dbReference type="ARBA" id="ARBA00023157"/>
    </source>
</evidence>